<keyword evidence="2" id="KW-1185">Reference proteome</keyword>
<proteinExistence type="predicted"/>
<evidence type="ECO:0000313" key="2">
    <source>
        <dbReference type="Proteomes" id="UP001642484"/>
    </source>
</evidence>
<accession>A0ABP0QLS5</accession>
<gene>
    <name evidence="1" type="ORF">CCMP2556_LOCUS42968</name>
</gene>
<reference evidence="1 2" key="1">
    <citation type="submission" date="2024-02" db="EMBL/GenBank/DDBJ databases">
        <authorList>
            <person name="Chen Y."/>
            <person name="Shah S."/>
            <person name="Dougan E. K."/>
            <person name="Thang M."/>
            <person name="Chan C."/>
        </authorList>
    </citation>
    <scope>NUCLEOTIDE SEQUENCE [LARGE SCALE GENOMIC DNA]</scope>
</reference>
<evidence type="ECO:0000313" key="1">
    <source>
        <dbReference type="EMBL" id="CAK9089223.1"/>
    </source>
</evidence>
<dbReference type="Proteomes" id="UP001642484">
    <property type="component" value="Unassembled WGS sequence"/>
</dbReference>
<organism evidence="1 2">
    <name type="scientific">Durusdinium trenchii</name>
    <dbReference type="NCBI Taxonomy" id="1381693"/>
    <lineage>
        <taxon>Eukaryota</taxon>
        <taxon>Sar</taxon>
        <taxon>Alveolata</taxon>
        <taxon>Dinophyceae</taxon>
        <taxon>Suessiales</taxon>
        <taxon>Symbiodiniaceae</taxon>
        <taxon>Durusdinium</taxon>
    </lineage>
</organism>
<comment type="caution">
    <text evidence="1">The sequence shown here is derived from an EMBL/GenBank/DDBJ whole genome shotgun (WGS) entry which is preliminary data.</text>
</comment>
<protein>
    <submittedName>
        <fullName evidence="1">Uncharacterized protein</fullName>
    </submittedName>
</protein>
<dbReference type="EMBL" id="CAXAMN010024696">
    <property type="protein sequence ID" value="CAK9089223.1"/>
    <property type="molecule type" value="Genomic_DNA"/>
</dbReference>
<sequence>MSVPPDVKEKVEGLLSTGCTLGVNTRLNMILEILKGYGLVYSTTIVPRDVMVHPCNRGSSMINHHDAHQKGSAILQAGVKSDLLTANSLCVELSTLPHVRSQQIEANKKMVASADNMLSPLHGTERFLSIASSHFTQWLRAVEYGASNPEGRKLTVTASLKPLLEEGWQWLVIKAEAEQIFPTLASFGSMSMNAQNTNALAASELECMMQLSSLYKSGMQMSAAISAVEQSAPACMAYLQDVALFVRLYAGGDAFPLLKWLDSFCKAEGRSLLAGEECMNLLAHTDFKLASACCMFLRIAILATVLTSPKSMSGISKLIYPSDFQKLKSHKKLSDIETMLSDAWKACEGLLPQVSASQAFGNFCRRMILLAVMKQKKDSFESFEEVVQQFQDDLKGDSASTAASTEQKKDVKVHDLINCSNADIAKLQNSQIEVGKMFFHKEHGSDKLFRLESLKDDCATFVHTPLFGDPEEVQESYESLKNWKHTKKQGTSMCPAALAALKLPHTSTIVLDEFSRLQVNSFLLDAYMNSKKPNEEMLGFTMCPAGVVTLKKFKKKELQLYPVGFCNKPKDSAKEKERFCVKFNEVKYDLLPFKTFSNFDKPKDPGVLCPFWLVGTTEDENEANMSLAYIEYKGATIPILENKDVIGPNTWLTRPSDVLKAELPAKKRRKA</sequence>
<name>A0ABP0QLS5_9DINO</name>